<evidence type="ECO:0000313" key="7">
    <source>
        <dbReference type="Proteomes" id="UP000076586"/>
    </source>
</evidence>
<name>A0A161LCK3_9BACT</name>
<feature type="signal peptide" evidence="4">
    <location>
        <begin position="1"/>
        <end position="21"/>
    </location>
</feature>
<feature type="chain" id="PRO_5007824721" evidence="4">
    <location>
        <begin position="22"/>
        <end position="895"/>
    </location>
</feature>
<keyword evidence="4" id="KW-0732">Signal</keyword>
<proteinExistence type="predicted"/>
<dbReference type="OrthoDB" id="9803050at2"/>
<dbReference type="STRING" id="681398.PJIAN_1135"/>
<keyword evidence="6" id="KW-0675">Receptor</keyword>
<comment type="caution">
    <text evidence="6">The sequence shown here is derived from an EMBL/GenBank/DDBJ whole genome shotgun (WGS) entry which is preliminary data.</text>
</comment>
<keyword evidence="2" id="KW-0472">Membrane</keyword>
<dbReference type="InterPro" id="IPR037066">
    <property type="entry name" value="Plug_dom_sf"/>
</dbReference>
<dbReference type="Pfam" id="PF07715">
    <property type="entry name" value="Plug"/>
    <property type="match status" value="1"/>
</dbReference>
<organism evidence="6 7">
    <name type="scientific">Paludibacter jiangxiensis</name>
    <dbReference type="NCBI Taxonomy" id="681398"/>
    <lineage>
        <taxon>Bacteria</taxon>
        <taxon>Pseudomonadati</taxon>
        <taxon>Bacteroidota</taxon>
        <taxon>Bacteroidia</taxon>
        <taxon>Bacteroidales</taxon>
        <taxon>Paludibacteraceae</taxon>
        <taxon>Paludibacter</taxon>
    </lineage>
</organism>
<dbReference type="InterPro" id="IPR036942">
    <property type="entry name" value="Beta-barrel_TonB_sf"/>
</dbReference>
<dbReference type="EMBL" id="BDCR01000001">
    <property type="protein sequence ID" value="GAT61555.1"/>
    <property type="molecule type" value="Genomic_DNA"/>
</dbReference>
<evidence type="ECO:0000256" key="4">
    <source>
        <dbReference type="SAM" id="SignalP"/>
    </source>
</evidence>
<dbReference type="InterPro" id="IPR008969">
    <property type="entry name" value="CarboxyPept-like_regulatory"/>
</dbReference>
<dbReference type="Gene3D" id="2.40.170.20">
    <property type="entry name" value="TonB-dependent receptor, beta-barrel domain"/>
    <property type="match status" value="1"/>
</dbReference>
<reference evidence="7" key="1">
    <citation type="submission" date="2016-04" db="EMBL/GenBank/DDBJ databases">
        <title>Draft genome sequence of Paludibacter jiangxiensis strain NM7.</title>
        <authorList>
            <person name="Qiu Y."/>
            <person name="Matsuura N."/>
            <person name="Ohashi A."/>
            <person name="Tourlousse M.D."/>
            <person name="Sekiguchi Y."/>
        </authorList>
    </citation>
    <scope>NUCLEOTIDE SEQUENCE [LARGE SCALE GENOMIC DNA]</scope>
    <source>
        <strain evidence="7">NM7</strain>
    </source>
</reference>
<keyword evidence="7" id="KW-1185">Reference proteome</keyword>
<keyword evidence="3" id="KW-0998">Cell outer membrane</keyword>
<comment type="subcellular location">
    <subcellularLocation>
        <location evidence="1">Cell outer membrane</location>
    </subcellularLocation>
</comment>
<evidence type="ECO:0000259" key="5">
    <source>
        <dbReference type="Pfam" id="PF07715"/>
    </source>
</evidence>
<dbReference type="SUPFAM" id="SSF56935">
    <property type="entry name" value="Porins"/>
    <property type="match status" value="1"/>
</dbReference>
<feature type="domain" description="TonB-dependent receptor plug" evidence="5">
    <location>
        <begin position="247"/>
        <end position="327"/>
    </location>
</feature>
<evidence type="ECO:0000256" key="3">
    <source>
        <dbReference type="ARBA" id="ARBA00023237"/>
    </source>
</evidence>
<gene>
    <name evidence="6" type="ORF">PJIAN_1135</name>
</gene>
<dbReference type="SUPFAM" id="SSF49464">
    <property type="entry name" value="Carboxypeptidase regulatory domain-like"/>
    <property type="match status" value="1"/>
</dbReference>
<dbReference type="Proteomes" id="UP000076586">
    <property type="component" value="Unassembled WGS sequence"/>
</dbReference>
<dbReference type="Pfam" id="PF13715">
    <property type="entry name" value="CarbopepD_reg_2"/>
    <property type="match status" value="1"/>
</dbReference>
<evidence type="ECO:0000256" key="2">
    <source>
        <dbReference type="ARBA" id="ARBA00023136"/>
    </source>
</evidence>
<dbReference type="AlphaFoldDB" id="A0A161LCK3"/>
<dbReference type="Gene3D" id="2.170.130.10">
    <property type="entry name" value="TonB-dependent receptor, plug domain"/>
    <property type="match status" value="1"/>
</dbReference>
<accession>A0A161LCK3</accession>
<dbReference type="GO" id="GO:0009279">
    <property type="term" value="C:cell outer membrane"/>
    <property type="evidence" value="ECO:0007669"/>
    <property type="project" value="UniProtKB-SubCell"/>
</dbReference>
<sequence>MKPILVLIIFIISMKAPFMQAQQITLAEQKNDLVPIDTLARRIEANHHIKLYFNPQWFAAKKFRESIASRPLDECLTIIKRISELDCIRLNSDIYAFAPPRLKNYSNKKDLNGVLIIGDKSKNETPTLAQLKGKILNAKTGAPLSGAKLSIDKINLSWTADKNGSYKATIPPGEYDIRLYYPGLKEEIRMIRVNGSGIVDFEMAESSILLKEVLVMGTAMDQNVNRAQMSTLKLTSKVIKELPLTLGERDIIKNMTLLPGVQSTGEFGTGFFVRGGGSDQNLILLEDVPLFNSAHVFGMNSAINSDGINSVSLMKGGIPAKYGERASSVMDVRFNNNGEKPSLRAGIGLLDSRMNYETPLFNKKVYWQISGRSSYSDWLLHAMPDEDLKQSSARFYDINSLVSIAITPKDHLSVFGYYSNDHFGFTKQNPYQYDNTLASIKYKHIVNDKINASIVIGMSRYQNNQNERDTLQKTTAYKFKSSVQYYTTKTNVGWRPNDTHSLEGGINATLYKIHPGYLSPYDSLSTVQAKKINSEQGIEVASYLSDSWTISPKISADLGLRFTQYANLGPSEVLIFKPDAASTQENIINTRSYGNHSIVKWYSSLEPRLSVRYLIGKSSSIKASYNRISQFINLISNTSVMSPSDVYKLSSPNIKPLVCNQIALGYFSNFMNNSIETSIEVYYKKLDNLIDYRNGATIFMNNQLEADLLQASGHNYGAELFVKKNTGSLTGWISYTYSRSLRHTNSPYATDQINSNKYYSSTFDIPHNLVVTGNYHLTRRWWLSGTFTYRTGQPATLPEYKYIFQGNQYLYYSDRNKYRLEDYHRLDIAITHEENLRLKRVFKGSWTLSIINVYAQKNPYSTYYKNSSKISQAFNLYELFIISKPIPTLTFNFSF</sequence>
<dbReference type="Gene3D" id="2.60.40.1120">
    <property type="entry name" value="Carboxypeptidase-like, regulatory domain"/>
    <property type="match status" value="1"/>
</dbReference>
<dbReference type="InterPro" id="IPR012910">
    <property type="entry name" value="Plug_dom"/>
</dbReference>
<evidence type="ECO:0000256" key="1">
    <source>
        <dbReference type="ARBA" id="ARBA00004442"/>
    </source>
</evidence>
<protein>
    <submittedName>
        <fullName evidence="6">Outer membrane receptor proteins</fullName>
    </submittedName>
</protein>
<evidence type="ECO:0000313" key="6">
    <source>
        <dbReference type="EMBL" id="GAT61555.1"/>
    </source>
</evidence>
<dbReference type="RefSeq" id="WP_068701112.1">
    <property type="nucleotide sequence ID" value="NZ_BDCR01000001.1"/>
</dbReference>
<reference evidence="7" key="2">
    <citation type="journal article" date="2017" name="Genome Announc.">
        <title>Draft genome sequence of Paludibacter jiangxiensis NM7(T), a propionate-producing fermentative bacterium.</title>
        <authorList>
            <person name="Qiu Y.-L."/>
            <person name="Tourlousse D.M."/>
            <person name="Matsuura N."/>
            <person name="Ohashi A."/>
            <person name="Sekiguchi Y."/>
        </authorList>
    </citation>
    <scope>NUCLEOTIDE SEQUENCE [LARGE SCALE GENOMIC DNA]</scope>
    <source>
        <strain evidence="7">NM7</strain>
    </source>
</reference>